<reference evidence="1" key="1">
    <citation type="submission" date="2023-04" db="EMBL/GenBank/DDBJ databases">
        <title>Candida boidinii NBRC 1967.</title>
        <authorList>
            <person name="Ichikawa N."/>
            <person name="Sato H."/>
            <person name="Tonouchi N."/>
        </authorList>
    </citation>
    <scope>NUCLEOTIDE SEQUENCE</scope>
    <source>
        <strain evidence="1">NBRC 1967</strain>
    </source>
</reference>
<comment type="caution">
    <text evidence="1">The sequence shown here is derived from an EMBL/GenBank/DDBJ whole genome shotgun (WGS) entry which is preliminary data.</text>
</comment>
<name>A0ACB5TGW9_CANBO</name>
<organism evidence="1 2">
    <name type="scientific">Candida boidinii</name>
    <name type="common">Yeast</name>
    <dbReference type="NCBI Taxonomy" id="5477"/>
    <lineage>
        <taxon>Eukaryota</taxon>
        <taxon>Fungi</taxon>
        <taxon>Dikarya</taxon>
        <taxon>Ascomycota</taxon>
        <taxon>Saccharomycotina</taxon>
        <taxon>Pichiomycetes</taxon>
        <taxon>Pichiales</taxon>
        <taxon>Pichiaceae</taxon>
        <taxon>Ogataea</taxon>
        <taxon>Ogataea/Candida clade</taxon>
    </lineage>
</organism>
<proteinExistence type="predicted"/>
<sequence>MSSVKAEGEASAPAPAPAANPAVEPELEEDYTDDQGLNFNQIPHLNNLNWSPNYTDSINHNLSCLKSNYNQLAKLEVKFLKKFNSVYSVEKHKLFFESFLDEFDESLVNSFSTASSSVNSINALLQDVLMQLRFENDDSLKFFNLFNNEVLKPLRLFIDNYQTFIIKQKNFIINSYTNYEKYLKKILSLEPELNKLLEKLGDLKIKITNEEEVMKLYSAKPLPSVSPDTTDDNQPEEPVSKSADVPDDSVESAITNTTATSNSVKQIDPLSIEPFKSQYAKFLPAKNFLENEISFPLYLTTHLAFDDLPSFKRFIRFLDSLVVLSNAKVMFVTINDVFKTNQLVQTLSDYHFNGFTPDIHTIEKIINRLLELELVKPLNKLNNVFSAIDGGYNFTIDDDIFIQWTDLFKSLLIYDVDSLNALIQNAEKNKEELDKKHAESSKAATAKTTQSASTTSKVPSTVQQQQSSQTGKPGSFFDMLKNATTKQQPKISLNELKSEYKKTLSVYNRRFEYFEKTDYGFLKQRQALELDIVSFNNNIEHKELDRVQIIYRCLLKFSQLLSYYHEESYNKFSRLNKKFENIREEDKVNEFYSTIWKSIDNRPGYYTSNVVHSNFMNKLITKESTILDEGEMDIEKNVIFKRSIRLFNSDLSSLPKCTQSDFENDSGSVYATFKSLPSIVFTIINELDSKLNENFDEYSIKLKHFWLQSYNLNDVYKIRDIYNNILIREPNLSKSITDEKDINTIILNNFLNSIASEFQSEESDDIDNNNFYISKIILLLKIILIELPVSIITPLSKELIELSLSNSNIQYESLANSLSKLMDRSSLSSLIFIMKHISKLCANDDGFLFELVFNSNIGYIPFTHLIYRPVIFKDSNGNDATDSSLSGGLSASASKKAVSSAYSKFFSRVTDSNGGADEESDDDDGDAGLESDFNPNINGGVTEDFMLSIKNKSTAIKDGTLSKEHPKFSNGPFGNKSRISKNSLKPIVISDNTSDGFVSIPNDHSISLLEFLTSEITIEKLTVNLDELEKSFKRRSNIVSQNIQKHRISASSANNVSGSGSGGLDISDKVANDLKTFSLHKDDQNPYLNAKNAVSSKISGLKSSDVSSDGLSRKDSSGKGVDIMKHISHSRQNSTKISQEDAQEIKKENKPTSEEDKKDESKTVVESEVEKQAEDVDKDKLHVPPTSSDDVFVVGNDSEDVDDPEDTNKPADEEDAEENEDEEIPSSTSETTKKNKSKNKGKGKKK</sequence>
<dbReference type="EMBL" id="BSXV01000214">
    <property type="protein sequence ID" value="GME88101.1"/>
    <property type="molecule type" value="Genomic_DNA"/>
</dbReference>
<gene>
    <name evidence="1" type="ORF">Cboi01_000072200</name>
</gene>
<evidence type="ECO:0000313" key="2">
    <source>
        <dbReference type="Proteomes" id="UP001165101"/>
    </source>
</evidence>
<dbReference type="Proteomes" id="UP001165101">
    <property type="component" value="Unassembled WGS sequence"/>
</dbReference>
<accession>A0ACB5TGW9</accession>
<keyword evidence="2" id="KW-1185">Reference proteome</keyword>
<protein>
    <submittedName>
        <fullName evidence="1">Unnamed protein product</fullName>
    </submittedName>
</protein>
<evidence type="ECO:0000313" key="1">
    <source>
        <dbReference type="EMBL" id="GME88101.1"/>
    </source>
</evidence>